<protein>
    <submittedName>
        <fullName evidence="2">Putative tRNA adenosine deaminase-associated protein</fullName>
    </submittedName>
</protein>
<dbReference type="AlphaFoldDB" id="A0A1H1L750"/>
<keyword evidence="3" id="KW-1185">Reference proteome</keyword>
<dbReference type="RefSeq" id="WP_091408693.1">
    <property type="nucleotide sequence ID" value="NZ_LT629749.1"/>
</dbReference>
<dbReference type="STRING" id="546871.SAMN04488543_0124"/>
<proteinExistence type="predicted"/>
<dbReference type="Proteomes" id="UP000199092">
    <property type="component" value="Chromosome I"/>
</dbReference>
<dbReference type="OrthoDB" id="5189541at2"/>
<gene>
    <name evidence="2" type="ORF">SAMN04488543_0124</name>
</gene>
<feature type="compositionally biased region" description="Low complexity" evidence="1">
    <location>
        <begin position="25"/>
        <end position="34"/>
    </location>
</feature>
<reference evidence="2 3" key="1">
    <citation type="submission" date="2016-10" db="EMBL/GenBank/DDBJ databases">
        <authorList>
            <person name="de Groot N.N."/>
        </authorList>
    </citation>
    <scope>NUCLEOTIDE SEQUENCE [LARGE SCALE GENOMIC DNA]</scope>
    <source>
        <strain evidence="2 3">DSM 21741</strain>
    </source>
</reference>
<feature type="region of interest" description="Disordered" evidence="1">
    <location>
        <begin position="1"/>
        <end position="50"/>
    </location>
</feature>
<feature type="compositionally biased region" description="Acidic residues" evidence="1">
    <location>
        <begin position="35"/>
        <end position="50"/>
    </location>
</feature>
<name>A0A1H1L750_9ACTN</name>
<organism evidence="2 3">
    <name type="scientific">Friedmanniella luteola</name>
    <dbReference type="NCBI Taxonomy" id="546871"/>
    <lineage>
        <taxon>Bacteria</taxon>
        <taxon>Bacillati</taxon>
        <taxon>Actinomycetota</taxon>
        <taxon>Actinomycetes</taxon>
        <taxon>Propionibacteriales</taxon>
        <taxon>Nocardioidaceae</taxon>
        <taxon>Friedmanniella</taxon>
    </lineage>
</organism>
<dbReference type="EMBL" id="LT629749">
    <property type="protein sequence ID" value="SDR70421.1"/>
    <property type="molecule type" value="Genomic_DNA"/>
</dbReference>
<feature type="compositionally biased region" description="Acidic residues" evidence="1">
    <location>
        <begin position="1"/>
        <end position="13"/>
    </location>
</feature>
<accession>A0A1H1L750</accession>
<evidence type="ECO:0000313" key="3">
    <source>
        <dbReference type="Proteomes" id="UP000199092"/>
    </source>
</evidence>
<dbReference type="NCBIfam" id="TIGR03941">
    <property type="entry name" value="tRNA_deam_assoc"/>
    <property type="match status" value="1"/>
</dbReference>
<evidence type="ECO:0000313" key="2">
    <source>
        <dbReference type="EMBL" id="SDR70421.1"/>
    </source>
</evidence>
<sequence length="212" mass="22870">MSDFDDDEYESFDLDGPAPDSRPGTAPAATTAAPDVDDDDDEDDDDDDLEDAADDEIDFVISAYREEGQLVVQAMDNDLANDLEELIAQLRRLPGDAGALGFVSLVEEVFVVARVRGQHVQVLLSDGASAGDWPIAHDVADFLDEDIPDPDEDDSEPMGDLGIVADLGMSDFDMAALIEDLDLGSDQMLVEIAEKIKLNPQFRKVAEAAAHS</sequence>
<dbReference type="InterPro" id="IPR023869">
    <property type="entry name" value="tRNA_Adeno_NH3ase_assoc_put"/>
</dbReference>
<evidence type="ECO:0000256" key="1">
    <source>
        <dbReference type="SAM" id="MobiDB-lite"/>
    </source>
</evidence>